<dbReference type="WBParaSite" id="maker-uti_cns_0003040-snap-gene-0.3-mRNA-1">
    <property type="protein sequence ID" value="maker-uti_cns_0003040-snap-gene-0.3-mRNA-1"/>
    <property type="gene ID" value="maker-uti_cns_0003040-snap-gene-0.3"/>
</dbReference>
<dbReference type="Proteomes" id="UP000095280">
    <property type="component" value="Unplaced"/>
</dbReference>
<sequence length="121" mass="13766">IDYSQCSSKWLANDGYNCSEFSSDRIDYSQCSSKWLANDGYNCSEFSSDRIDYESSSKWIINRSKRSQHPARNWSDEPTRHSVSSGCRRYSGETVYGISWMHTRIGAAAESATAVRLNRLA</sequence>
<dbReference type="AlphaFoldDB" id="A0A1I8GU77"/>
<reference evidence="2" key="1">
    <citation type="submission" date="2016-11" db="UniProtKB">
        <authorList>
            <consortium name="WormBaseParasite"/>
        </authorList>
    </citation>
    <scope>IDENTIFICATION</scope>
</reference>
<proteinExistence type="predicted"/>
<organism evidence="1 2">
    <name type="scientific">Macrostomum lignano</name>
    <dbReference type="NCBI Taxonomy" id="282301"/>
    <lineage>
        <taxon>Eukaryota</taxon>
        <taxon>Metazoa</taxon>
        <taxon>Spiralia</taxon>
        <taxon>Lophotrochozoa</taxon>
        <taxon>Platyhelminthes</taxon>
        <taxon>Rhabditophora</taxon>
        <taxon>Macrostomorpha</taxon>
        <taxon>Macrostomida</taxon>
        <taxon>Macrostomidae</taxon>
        <taxon>Macrostomum</taxon>
    </lineage>
</organism>
<evidence type="ECO:0000313" key="1">
    <source>
        <dbReference type="Proteomes" id="UP000095280"/>
    </source>
</evidence>
<keyword evidence="1" id="KW-1185">Reference proteome</keyword>
<evidence type="ECO:0000313" key="2">
    <source>
        <dbReference type="WBParaSite" id="maker-uti_cns_0003040-snap-gene-0.3-mRNA-1"/>
    </source>
</evidence>
<protein>
    <submittedName>
        <fullName evidence="2">Apple domain-containing protein</fullName>
    </submittedName>
</protein>
<name>A0A1I8GU77_9PLAT</name>
<accession>A0A1I8GU77</accession>